<reference evidence="2" key="1">
    <citation type="submission" date="2016-10" db="EMBL/GenBank/DDBJ databases">
        <authorList>
            <person name="Varghese N."/>
            <person name="Submissions S."/>
        </authorList>
    </citation>
    <scope>NUCLEOTIDE SEQUENCE [LARGE SCALE GENOMIC DNA]</scope>
    <source>
        <strain evidence="2">DSM 22703</strain>
    </source>
</reference>
<accession>A0A1G5YR88</accession>
<gene>
    <name evidence="1" type="ORF">SAMN03080617_02769</name>
</gene>
<dbReference type="STRING" id="279824.SAMN03080617_02769"/>
<dbReference type="AlphaFoldDB" id="A0A1G5YR88"/>
<organism evidence="1 2">
    <name type="scientific">Algoriphagus alkaliphilus</name>
    <dbReference type="NCBI Taxonomy" id="279824"/>
    <lineage>
        <taxon>Bacteria</taxon>
        <taxon>Pseudomonadati</taxon>
        <taxon>Bacteroidota</taxon>
        <taxon>Cytophagia</taxon>
        <taxon>Cytophagales</taxon>
        <taxon>Cyclobacteriaceae</taxon>
        <taxon>Algoriphagus</taxon>
    </lineage>
</organism>
<dbReference type="EMBL" id="FMXE01000019">
    <property type="protein sequence ID" value="SDA84892.1"/>
    <property type="molecule type" value="Genomic_DNA"/>
</dbReference>
<protein>
    <submittedName>
        <fullName evidence="1">Uncharacterized protein</fullName>
    </submittedName>
</protein>
<evidence type="ECO:0000313" key="2">
    <source>
        <dbReference type="Proteomes" id="UP000198756"/>
    </source>
</evidence>
<dbReference type="OrthoDB" id="5574236at2"/>
<dbReference type="Proteomes" id="UP000198756">
    <property type="component" value="Unassembled WGS sequence"/>
</dbReference>
<dbReference type="RefSeq" id="WP_092730941.1">
    <property type="nucleotide sequence ID" value="NZ_FMXE01000019.1"/>
</dbReference>
<evidence type="ECO:0000313" key="1">
    <source>
        <dbReference type="EMBL" id="SDA84892.1"/>
    </source>
</evidence>
<keyword evidence="2" id="KW-1185">Reference proteome</keyword>
<name>A0A1G5YR88_9BACT</name>
<proteinExistence type="predicted"/>
<sequence length="76" mass="8657">MDLKITIETSQSDLIDKILELVKGEAAKVKVEKSKTIKQIEVGDLLDSLAKSHPVNSIKDPKEWQREIREDRALPF</sequence>